<dbReference type="NCBIfam" id="NF006477">
    <property type="entry name" value="PRK08881.1"/>
    <property type="match status" value="1"/>
</dbReference>
<name>A0A433DMV8_9FUNG</name>
<dbReference type="PANTHER" id="PTHR19836">
    <property type="entry name" value="30S RIBOSOMAL PROTEIN S14"/>
    <property type="match status" value="1"/>
</dbReference>
<comment type="caution">
    <text evidence="1">The sequence shown here is derived from an EMBL/GenBank/DDBJ whole genome shotgun (WGS) entry which is preliminary data.</text>
</comment>
<accession>A0A433DMV8</accession>
<dbReference type="GO" id="GO:0005763">
    <property type="term" value="C:mitochondrial small ribosomal subunit"/>
    <property type="evidence" value="ECO:0007669"/>
    <property type="project" value="TreeGrafter"/>
</dbReference>
<dbReference type="Proteomes" id="UP000268093">
    <property type="component" value="Unassembled WGS sequence"/>
</dbReference>
<dbReference type="GO" id="GO:0006412">
    <property type="term" value="P:translation"/>
    <property type="evidence" value="ECO:0007669"/>
    <property type="project" value="InterPro"/>
</dbReference>
<keyword evidence="2" id="KW-1185">Reference proteome</keyword>
<evidence type="ECO:0000313" key="2">
    <source>
        <dbReference type="Proteomes" id="UP000268093"/>
    </source>
</evidence>
<dbReference type="SUPFAM" id="SSF57716">
    <property type="entry name" value="Glucocorticoid receptor-like (DNA-binding domain)"/>
    <property type="match status" value="1"/>
</dbReference>
<dbReference type="PANTHER" id="PTHR19836:SF19">
    <property type="entry name" value="SMALL RIBOSOMAL SUBUNIT PROTEIN US14M"/>
    <property type="match status" value="1"/>
</dbReference>
<dbReference type="GO" id="GO:0003735">
    <property type="term" value="F:structural constituent of ribosome"/>
    <property type="evidence" value="ECO:0007669"/>
    <property type="project" value="InterPro"/>
</dbReference>
<dbReference type="Gene3D" id="1.10.287.1480">
    <property type="match status" value="1"/>
</dbReference>
<dbReference type="InterPro" id="IPR001209">
    <property type="entry name" value="Ribosomal_uS14"/>
</dbReference>
<reference evidence="1 2" key="1">
    <citation type="journal article" date="2018" name="New Phytol.">
        <title>Phylogenomics of Endogonaceae and evolution of mycorrhizas within Mucoromycota.</title>
        <authorList>
            <person name="Chang Y."/>
            <person name="Desiro A."/>
            <person name="Na H."/>
            <person name="Sandor L."/>
            <person name="Lipzen A."/>
            <person name="Clum A."/>
            <person name="Barry K."/>
            <person name="Grigoriev I.V."/>
            <person name="Martin F.M."/>
            <person name="Stajich J.E."/>
            <person name="Smith M.E."/>
            <person name="Bonito G."/>
            <person name="Spatafora J.W."/>
        </authorList>
    </citation>
    <scope>NUCLEOTIDE SEQUENCE [LARGE SCALE GENOMIC DNA]</scope>
    <source>
        <strain evidence="1 2">GMNB39</strain>
    </source>
</reference>
<gene>
    <name evidence="1" type="ORF">BC936DRAFT_137746</name>
</gene>
<dbReference type="EMBL" id="RBNI01000119">
    <property type="protein sequence ID" value="RUP52210.1"/>
    <property type="molecule type" value="Genomic_DNA"/>
</dbReference>
<dbReference type="OrthoDB" id="413436at2759"/>
<dbReference type="Pfam" id="PF00253">
    <property type="entry name" value="Ribosomal_S14"/>
    <property type="match status" value="1"/>
</dbReference>
<organism evidence="1 2">
    <name type="scientific">Jimgerdemannia flammicorona</name>
    <dbReference type="NCBI Taxonomy" id="994334"/>
    <lineage>
        <taxon>Eukaryota</taxon>
        <taxon>Fungi</taxon>
        <taxon>Fungi incertae sedis</taxon>
        <taxon>Mucoromycota</taxon>
        <taxon>Mucoromycotina</taxon>
        <taxon>Endogonomycetes</taxon>
        <taxon>Endogonales</taxon>
        <taxon>Endogonaceae</taxon>
        <taxon>Jimgerdemannia</taxon>
    </lineage>
</organism>
<proteinExistence type="predicted"/>
<protein>
    <submittedName>
        <fullName evidence="1">Uncharacterized protein</fullName>
    </submittedName>
</protein>
<evidence type="ECO:0000313" key="1">
    <source>
        <dbReference type="EMBL" id="RUP52210.1"/>
    </source>
</evidence>
<sequence>MRSRILRDIRARNAVAENELVRQAYRYITRNESISARTRHQAQLALNALPKQSSPVFIKNRCLETGRARGVIRDFRLYRFQFRLKALNGELPGVKKASW</sequence>